<evidence type="ECO:0000313" key="4">
    <source>
        <dbReference type="Proteomes" id="UP001500730"/>
    </source>
</evidence>
<accession>A0ABN3KQU5</accession>
<keyword evidence="2" id="KW-0812">Transmembrane</keyword>
<evidence type="ECO:0000256" key="2">
    <source>
        <dbReference type="SAM" id="Phobius"/>
    </source>
</evidence>
<feature type="compositionally biased region" description="Basic and acidic residues" evidence="1">
    <location>
        <begin position="92"/>
        <end position="103"/>
    </location>
</feature>
<reference evidence="3 4" key="1">
    <citation type="journal article" date="2019" name="Int. J. Syst. Evol. Microbiol.">
        <title>The Global Catalogue of Microorganisms (GCM) 10K type strain sequencing project: providing services to taxonomists for standard genome sequencing and annotation.</title>
        <authorList>
            <consortium name="The Broad Institute Genomics Platform"/>
            <consortium name="The Broad Institute Genome Sequencing Center for Infectious Disease"/>
            <person name="Wu L."/>
            <person name="Ma J."/>
        </authorList>
    </citation>
    <scope>NUCLEOTIDE SEQUENCE [LARGE SCALE GENOMIC DNA]</scope>
    <source>
        <strain evidence="3 4">JCM 16259</strain>
    </source>
</reference>
<name>A0ABN3KQU5_9MICO</name>
<dbReference type="RefSeq" id="WP_344252082.1">
    <property type="nucleotide sequence ID" value="NZ_BAAARE010000001.1"/>
</dbReference>
<evidence type="ECO:0000256" key="1">
    <source>
        <dbReference type="SAM" id="MobiDB-lite"/>
    </source>
</evidence>
<proteinExistence type="predicted"/>
<feature type="compositionally biased region" description="Basic and acidic residues" evidence="1">
    <location>
        <begin position="32"/>
        <end position="61"/>
    </location>
</feature>
<dbReference type="EMBL" id="BAAARE010000001">
    <property type="protein sequence ID" value="GAA2467119.1"/>
    <property type="molecule type" value="Genomic_DNA"/>
</dbReference>
<sequence>MGDRVGLFVMLAVVVILVIGLVVVGPRHAWRGRDVNESLNGHRDDTERARRDHPEGAERSHLVGNPPVDTITSDGWGVARPGEGAEPEELPEDVHPELHEERAHRRRHQV</sequence>
<keyword evidence="4" id="KW-1185">Reference proteome</keyword>
<evidence type="ECO:0008006" key="5">
    <source>
        <dbReference type="Google" id="ProtNLM"/>
    </source>
</evidence>
<evidence type="ECO:0000313" key="3">
    <source>
        <dbReference type="EMBL" id="GAA2467119.1"/>
    </source>
</evidence>
<feature type="region of interest" description="Disordered" evidence="1">
    <location>
        <begin position="32"/>
        <end position="110"/>
    </location>
</feature>
<dbReference type="Proteomes" id="UP001500730">
    <property type="component" value="Unassembled WGS sequence"/>
</dbReference>
<organism evidence="3 4">
    <name type="scientific">Terrabacter carboxydivorans</name>
    <dbReference type="NCBI Taxonomy" id="619730"/>
    <lineage>
        <taxon>Bacteria</taxon>
        <taxon>Bacillati</taxon>
        <taxon>Actinomycetota</taxon>
        <taxon>Actinomycetes</taxon>
        <taxon>Micrococcales</taxon>
        <taxon>Intrasporangiaceae</taxon>
        <taxon>Terrabacter</taxon>
    </lineage>
</organism>
<comment type="caution">
    <text evidence="3">The sequence shown here is derived from an EMBL/GenBank/DDBJ whole genome shotgun (WGS) entry which is preliminary data.</text>
</comment>
<keyword evidence="2" id="KW-1133">Transmembrane helix</keyword>
<feature type="transmembrane region" description="Helical" evidence="2">
    <location>
        <begin position="6"/>
        <end position="24"/>
    </location>
</feature>
<protein>
    <recommendedName>
        <fullName evidence="5">Secreted protein</fullName>
    </recommendedName>
</protein>
<gene>
    <name evidence="3" type="ORF">GCM10009858_00290</name>
</gene>
<keyword evidence="2" id="KW-0472">Membrane</keyword>